<protein>
    <submittedName>
        <fullName evidence="2">Uncharacterized protein</fullName>
    </submittedName>
</protein>
<evidence type="ECO:0000256" key="1">
    <source>
        <dbReference type="SAM" id="SignalP"/>
    </source>
</evidence>
<keyword evidence="1" id="KW-0732">Signal</keyword>
<reference evidence="2" key="1">
    <citation type="submission" date="2023-03" db="EMBL/GenBank/DDBJ databases">
        <title>Andean soil-derived lignocellulolytic bacterial consortium as a source of novel taxa and putative plastic-active enzymes.</title>
        <authorList>
            <person name="Diaz-Garcia L."/>
            <person name="Chuvochina M."/>
            <person name="Feuerriegel G."/>
            <person name="Bunk B."/>
            <person name="Sproer C."/>
            <person name="Streit W.R."/>
            <person name="Rodriguez L.M."/>
            <person name="Overmann J."/>
            <person name="Jimenez D.J."/>
        </authorList>
    </citation>
    <scope>NUCLEOTIDE SEQUENCE</scope>
    <source>
        <strain evidence="2">MAG 7</strain>
    </source>
</reference>
<dbReference type="EMBL" id="CP119311">
    <property type="protein sequence ID" value="WEK37528.1"/>
    <property type="molecule type" value="Genomic_DNA"/>
</dbReference>
<organism evidence="2 3">
    <name type="scientific">Candidatus Pseudobacter hemicellulosilyticus</name>
    <dbReference type="NCBI Taxonomy" id="3121375"/>
    <lineage>
        <taxon>Bacteria</taxon>
        <taxon>Pseudomonadati</taxon>
        <taxon>Bacteroidota</taxon>
        <taxon>Chitinophagia</taxon>
        <taxon>Chitinophagales</taxon>
        <taxon>Chitinophagaceae</taxon>
        <taxon>Pseudobacter</taxon>
    </lineage>
</organism>
<dbReference type="Proteomes" id="UP001220610">
    <property type="component" value="Chromosome"/>
</dbReference>
<sequence length="171" mass="18379">MRTIILLLISCLAIQAKPYQAGRILPPASSASCKVKAREPFNPSGIWLQKGVLYEISATGSIREGSCKDSDAAGFKASDCGSPLPNVDLTLAGMEALKRDKKSNWLCLTAALYDQPSGDFKNLLAVQQFSIGRSLRLKPAASGQLVLFVNDVMTGYENNSGTLSVTIKRIQ</sequence>
<proteinExistence type="predicted"/>
<feature type="chain" id="PRO_5042556614" evidence="1">
    <location>
        <begin position="22"/>
        <end position="171"/>
    </location>
</feature>
<name>A0AAJ5WXX3_9BACT</name>
<dbReference type="Gene3D" id="2.60.120.430">
    <property type="entry name" value="Galactose-binding lectin"/>
    <property type="match status" value="1"/>
</dbReference>
<accession>A0AAJ5WXX3</accession>
<feature type="signal peptide" evidence="1">
    <location>
        <begin position="1"/>
        <end position="21"/>
    </location>
</feature>
<evidence type="ECO:0000313" key="2">
    <source>
        <dbReference type="EMBL" id="WEK37528.1"/>
    </source>
</evidence>
<evidence type="ECO:0000313" key="3">
    <source>
        <dbReference type="Proteomes" id="UP001220610"/>
    </source>
</evidence>
<dbReference type="AlphaFoldDB" id="A0AAJ5WXX3"/>
<gene>
    <name evidence="2" type="ORF">P0Y53_08435</name>
</gene>